<dbReference type="Proteomes" id="UP000470213">
    <property type="component" value="Unassembled WGS sequence"/>
</dbReference>
<dbReference type="AlphaFoldDB" id="A0A7X5RKU1"/>
<dbReference type="InterPro" id="IPR045398">
    <property type="entry name" value="DUF6515"/>
</dbReference>
<evidence type="ECO:0000313" key="3">
    <source>
        <dbReference type="EMBL" id="NDV91338.1"/>
    </source>
</evidence>
<reference evidence="3 4" key="1">
    <citation type="submission" date="2020-01" db="EMBL/GenBank/DDBJ databases">
        <authorList>
            <person name="Chen J."/>
            <person name="Zhu S."/>
            <person name="Yang J."/>
        </authorList>
    </citation>
    <scope>NUCLEOTIDE SEQUENCE [LARGE SCALE GENOMIC DNA]</scope>
    <source>
        <strain evidence="3 4">345S023</strain>
    </source>
</reference>
<keyword evidence="1" id="KW-0812">Transmembrane</keyword>
<feature type="chain" id="PRO_5030512079" description="DUF1236 domain-containing protein" evidence="2">
    <location>
        <begin position="23"/>
        <end position="209"/>
    </location>
</feature>
<keyword evidence="2" id="KW-0732">Signal</keyword>
<keyword evidence="4" id="KW-1185">Reference proteome</keyword>
<feature type="transmembrane region" description="Helical" evidence="1">
    <location>
        <begin position="38"/>
        <end position="57"/>
    </location>
</feature>
<protein>
    <recommendedName>
        <fullName evidence="5">DUF1236 domain-containing protein</fullName>
    </recommendedName>
</protein>
<comment type="caution">
    <text evidence="3">The sequence shown here is derived from an EMBL/GenBank/DDBJ whole genome shotgun (WGS) entry which is preliminary data.</text>
</comment>
<name>A0A7X5RKU1_9ALTE</name>
<accession>A0A7X5RKU1</accession>
<proteinExistence type="predicted"/>
<evidence type="ECO:0000256" key="1">
    <source>
        <dbReference type="SAM" id="Phobius"/>
    </source>
</evidence>
<dbReference type="RefSeq" id="WP_163084956.1">
    <property type="nucleotide sequence ID" value="NZ_JAAAWN010000010.1"/>
</dbReference>
<gene>
    <name evidence="3" type="ORF">GTH32_09120</name>
</gene>
<evidence type="ECO:0008006" key="5">
    <source>
        <dbReference type="Google" id="ProtNLM"/>
    </source>
</evidence>
<feature type="signal peptide" evidence="2">
    <location>
        <begin position="1"/>
        <end position="22"/>
    </location>
</feature>
<organism evidence="3 4">
    <name type="scientific">Alteromonas profundi</name>
    <dbReference type="NCBI Taxonomy" id="2696062"/>
    <lineage>
        <taxon>Bacteria</taxon>
        <taxon>Pseudomonadati</taxon>
        <taxon>Pseudomonadota</taxon>
        <taxon>Gammaproteobacteria</taxon>
        <taxon>Alteromonadales</taxon>
        <taxon>Alteromonadaceae</taxon>
        <taxon>Alteromonas/Salinimonas group</taxon>
        <taxon>Alteromonas</taxon>
    </lineage>
</organism>
<evidence type="ECO:0000313" key="4">
    <source>
        <dbReference type="Proteomes" id="UP000470213"/>
    </source>
</evidence>
<keyword evidence="1" id="KW-0472">Membrane</keyword>
<sequence length="209" mass="22988">MRFRFFIVTAVAATLIAGCAHSHGGGRGHVHAGANVGGRAGAVAVGIGIGALITNVLTHPRYKIDHTPLRIPDNAKDIHFHGVTYHYHKGVYYRKIDGRFHVVKPPLGITVAALGPHPDTIIINGDTYYVEQGVYYYRSGGQYIVVDEPKIPSGKRNTKYVSGQFYTDLPSRAQPVNINGIQYFTFDGVFFLPQPVNGKVRYLVVELNK</sequence>
<dbReference type="EMBL" id="JAAAWN010000010">
    <property type="protein sequence ID" value="NDV91338.1"/>
    <property type="molecule type" value="Genomic_DNA"/>
</dbReference>
<keyword evidence="1" id="KW-1133">Transmembrane helix</keyword>
<dbReference type="PROSITE" id="PS51257">
    <property type="entry name" value="PROKAR_LIPOPROTEIN"/>
    <property type="match status" value="1"/>
</dbReference>
<dbReference type="Pfam" id="PF20125">
    <property type="entry name" value="DUF6515"/>
    <property type="match status" value="1"/>
</dbReference>
<evidence type="ECO:0000256" key="2">
    <source>
        <dbReference type="SAM" id="SignalP"/>
    </source>
</evidence>